<sequence>MTISSPKEKSPKIDLTKKTETSDKEALEKHNKEFYNIQADSNPNKPDVVLVDIVLKHIDLTYVLHLFDMYAKVVLKSFSIVDKISDAGLEFKHLAAFEGYRYNNFLCGLCGYQFLNVCIFM</sequence>
<comment type="caution">
    <text evidence="2">The sequence shown here is derived from an EMBL/GenBank/DDBJ whole genome shotgun (WGS) entry which is preliminary data.</text>
</comment>
<dbReference type="OrthoDB" id="428159at2759"/>
<protein>
    <submittedName>
        <fullName evidence="2">Uncharacterized protein</fullName>
    </submittedName>
</protein>
<feature type="region of interest" description="Disordered" evidence="1">
    <location>
        <begin position="1"/>
        <end position="25"/>
    </location>
</feature>
<name>A0A397U4D7_9GLOM</name>
<dbReference type="EMBL" id="QKWP01002042">
    <property type="protein sequence ID" value="RIB05145.1"/>
    <property type="molecule type" value="Genomic_DNA"/>
</dbReference>
<dbReference type="STRING" id="44941.A0A397U4D7"/>
<reference evidence="2 3" key="1">
    <citation type="submission" date="2018-06" db="EMBL/GenBank/DDBJ databases">
        <title>Comparative genomics reveals the genomic features of Rhizophagus irregularis, R. cerebriforme, R. diaphanum and Gigaspora rosea, and their symbiotic lifestyle signature.</title>
        <authorList>
            <person name="Morin E."/>
            <person name="San Clemente H."/>
            <person name="Chen E.C.H."/>
            <person name="De La Providencia I."/>
            <person name="Hainaut M."/>
            <person name="Kuo A."/>
            <person name="Kohler A."/>
            <person name="Murat C."/>
            <person name="Tang N."/>
            <person name="Roy S."/>
            <person name="Loubradou J."/>
            <person name="Henrissat B."/>
            <person name="Grigoriev I.V."/>
            <person name="Corradi N."/>
            <person name="Roux C."/>
            <person name="Martin F.M."/>
        </authorList>
    </citation>
    <scope>NUCLEOTIDE SEQUENCE [LARGE SCALE GENOMIC DNA]</scope>
    <source>
        <strain evidence="2 3">DAOM 194757</strain>
    </source>
</reference>
<accession>A0A397U4D7</accession>
<organism evidence="2 3">
    <name type="scientific">Gigaspora rosea</name>
    <dbReference type="NCBI Taxonomy" id="44941"/>
    <lineage>
        <taxon>Eukaryota</taxon>
        <taxon>Fungi</taxon>
        <taxon>Fungi incertae sedis</taxon>
        <taxon>Mucoromycota</taxon>
        <taxon>Glomeromycotina</taxon>
        <taxon>Glomeromycetes</taxon>
        <taxon>Diversisporales</taxon>
        <taxon>Gigasporaceae</taxon>
        <taxon>Gigaspora</taxon>
    </lineage>
</organism>
<evidence type="ECO:0000256" key="1">
    <source>
        <dbReference type="SAM" id="MobiDB-lite"/>
    </source>
</evidence>
<dbReference type="AlphaFoldDB" id="A0A397U4D7"/>
<evidence type="ECO:0000313" key="3">
    <source>
        <dbReference type="Proteomes" id="UP000266673"/>
    </source>
</evidence>
<gene>
    <name evidence="2" type="ORF">C2G38_2220485</name>
</gene>
<evidence type="ECO:0000313" key="2">
    <source>
        <dbReference type="EMBL" id="RIB05145.1"/>
    </source>
</evidence>
<dbReference type="Proteomes" id="UP000266673">
    <property type="component" value="Unassembled WGS sequence"/>
</dbReference>
<proteinExistence type="predicted"/>
<keyword evidence="3" id="KW-1185">Reference proteome</keyword>